<evidence type="ECO:0000256" key="3">
    <source>
        <dbReference type="ARBA" id="ARBA00022763"/>
    </source>
</evidence>
<dbReference type="PANTHER" id="PTHR31212:SF4">
    <property type="entry name" value="ALPHA-KETOGLUTARATE-DEPENDENT DIOXYGENASE ALKB HOMOLOG 3"/>
    <property type="match status" value="1"/>
</dbReference>
<dbReference type="Proteomes" id="UP001200642">
    <property type="component" value="Unassembled WGS sequence"/>
</dbReference>
<evidence type="ECO:0000256" key="8">
    <source>
        <dbReference type="ARBA" id="ARBA00023204"/>
    </source>
</evidence>
<dbReference type="GO" id="GO:0046872">
    <property type="term" value="F:metal ion binding"/>
    <property type="evidence" value="ECO:0007669"/>
    <property type="project" value="UniProtKB-KW"/>
</dbReference>
<keyword evidence="8" id="KW-0234">DNA repair</keyword>
<organism evidence="10 11">
    <name type="scientific">Cerina litoralis</name>
    <dbReference type="NCBI Taxonomy" id="2874477"/>
    <lineage>
        <taxon>Bacteria</taxon>
        <taxon>Pseudomonadati</taxon>
        <taxon>Bacteroidota</taxon>
        <taxon>Flavobacteriia</taxon>
        <taxon>Flavobacteriales</taxon>
        <taxon>Flavobacteriaceae</taxon>
        <taxon>Cerina</taxon>
    </lineage>
</organism>
<evidence type="ECO:0000256" key="4">
    <source>
        <dbReference type="ARBA" id="ARBA00022842"/>
    </source>
</evidence>
<dbReference type="Pfam" id="PF13532">
    <property type="entry name" value="2OG-FeII_Oxy_2"/>
    <property type="match status" value="1"/>
</dbReference>
<dbReference type="GO" id="GO:0051213">
    <property type="term" value="F:dioxygenase activity"/>
    <property type="evidence" value="ECO:0007669"/>
    <property type="project" value="UniProtKB-KW"/>
</dbReference>
<accession>A0AAE3EU97</accession>
<dbReference type="GO" id="GO:0016705">
    <property type="term" value="F:oxidoreductase activity, acting on paired donors, with incorporation or reduction of molecular oxygen"/>
    <property type="evidence" value="ECO:0007669"/>
    <property type="project" value="UniProtKB-ARBA"/>
</dbReference>
<dbReference type="PANTHER" id="PTHR31212">
    <property type="entry name" value="ALPHA-KETOGLUTARATE-DEPENDENT DIOXYGENASE ALKB HOMOLOG 3"/>
    <property type="match status" value="1"/>
</dbReference>
<evidence type="ECO:0000313" key="10">
    <source>
        <dbReference type="EMBL" id="MCG2461202.1"/>
    </source>
</evidence>
<evidence type="ECO:0000256" key="1">
    <source>
        <dbReference type="ARBA" id="ARBA00001954"/>
    </source>
</evidence>
<evidence type="ECO:0000256" key="2">
    <source>
        <dbReference type="ARBA" id="ARBA00022723"/>
    </source>
</evidence>
<dbReference type="GO" id="GO:0006307">
    <property type="term" value="P:DNA alkylation repair"/>
    <property type="evidence" value="ECO:0007669"/>
    <property type="project" value="InterPro"/>
</dbReference>
<feature type="domain" description="Fe2OG dioxygenase" evidence="9">
    <location>
        <begin position="99"/>
        <end position="197"/>
    </location>
</feature>
<proteinExistence type="predicted"/>
<sequence length="197" mass="23050">MDNRDTDYLDLNLPDSEIYYYPHFLNTDEADRYFDILRTTAPWQQDFITIYGKKHPQPRLTALFGDKPYSYSGLTMHPEPFNSELLDIKAKIEGATQLEFNTCLLNLYRNGKDSNGWHADDETELGKNPAIASLSLGQERIFHLKHRYDKTLKHKILLEHGSLLLMQGSTQHHWLHQIPKTAKPIKERINLTFRVIR</sequence>
<keyword evidence="2" id="KW-0479">Metal-binding</keyword>
<evidence type="ECO:0000313" key="11">
    <source>
        <dbReference type="Proteomes" id="UP001200642"/>
    </source>
</evidence>
<dbReference type="AlphaFoldDB" id="A0AAE3EU97"/>
<dbReference type="GO" id="GO:0032451">
    <property type="term" value="F:demethylase activity"/>
    <property type="evidence" value="ECO:0007669"/>
    <property type="project" value="UniProtKB-ARBA"/>
</dbReference>
<dbReference type="GO" id="GO:0016787">
    <property type="term" value="F:hydrolase activity"/>
    <property type="evidence" value="ECO:0007669"/>
    <property type="project" value="UniProtKB-ARBA"/>
</dbReference>
<comment type="caution">
    <text evidence="10">The sequence shown here is derived from an EMBL/GenBank/DDBJ whole genome shotgun (WGS) entry which is preliminary data.</text>
</comment>
<keyword evidence="11" id="KW-1185">Reference proteome</keyword>
<dbReference type="GO" id="GO:0140097">
    <property type="term" value="F:catalytic activity, acting on DNA"/>
    <property type="evidence" value="ECO:0007669"/>
    <property type="project" value="UniProtKB-ARBA"/>
</dbReference>
<dbReference type="InterPro" id="IPR032854">
    <property type="entry name" value="ALKBH3"/>
</dbReference>
<protein>
    <submittedName>
        <fullName evidence="10">Alpha-ketoglutarate-dependent dioxygenase AlkB</fullName>
    </submittedName>
</protein>
<gene>
    <name evidence="10" type="ORF">K8352_10620</name>
</gene>
<dbReference type="FunFam" id="2.60.120.590:FF:000004">
    <property type="entry name" value="DNA oxidative demethylase ALKBH2"/>
    <property type="match status" value="1"/>
</dbReference>
<evidence type="ECO:0000259" key="9">
    <source>
        <dbReference type="PROSITE" id="PS51471"/>
    </source>
</evidence>
<dbReference type="RefSeq" id="WP_317902349.1">
    <property type="nucleotide sequence ID" value="NZ_JAIRBC010000014.1"/>
</dbReference>
<dbReference type="InterPro" id="IPR027450">
    <property type="entry name" value="AlkB-like"/>
</dbReference>
<keyword evidence="4" id="KW-0460">Magnesium</keyword>
<evidence type="ECO:0000256" key="7">
    <source>
        <dbReference type="ARBA" id="ARBA00023004"/>
    </source>
</evidence>
<name>A0AAE3EU97_9FLAO</name>
<dbReference type="EMBL" id="JAIRBC010000014">
    <property type="protein sequence ID" value="MCG2461202.1"/>
    <property type="molecule type" value="Genomic_DNA"/>
</dbReference>
<evidence type="ECO:0000256" key="6">
    <source>
        <dbReference type="ARBA" id="ARBA00023002"/>
    </source>
</evidence>
<dbReference type="Gene3D" id="2.60.120.590">
    <property type="entry name" value="Alpha-ketoglutarate-dependent dioxygenase AlkB-like"/>
    <property type="match status" value="1"/>
</dbReference>
<evidence type="ECO:0000256" key="5">
    <source>
        <dbReference type="ARBA" id="ARBA00022964"/>
    </source>
</evidence>
<keyword evidence="7" id="KW-0408">Iron</keyword>
<reference evidence="10" key="1">
    <citation type="submission" date="2023-02" db="EMBL/GenBank/DDBJ databases">
        <title>Genome of Flavobacteriaceae gen. nov. sp. strain F89.</title>
        <authorList>
            <person name="Wang Y."/>
        </authorList>
    </citation>
    <scope>NUCLEOTIDE SEQUENCE</scope>
    <source>
        <strain evidence="10">F89</strain>
    </source>
</reference>
<dbReference type="InterPro" id="IPR005123">
    <property type="entry name" value="Oxoglu/Fe-dep_dioxygenase_dom"/>
</dbReference>
<dbReference type="InterPro" id="IPR037151">
    <property type="entry name" value="AlkB-like_sf"/>
</dbReference>
<dbReference type="SUPFAM" id="SSF51197">
    <property type="entry name" value="Clavaminate synthase-like"/>
    <property type="match status" value="1"/>
</dbReference>
<keyword evidence="3" id="KW-0227">DNA damage</keyword>
<dbReference type="PROSITE" id="PS51471">
    <property type="entry name" value="FE2OG_OXY"/>
    <property type="match status" value="1"/>
</dbReference>
<keyword evidence="6" id="KW-0560">Oxidoreductase</keyword>
<comment type="cofactor">
    <cofactor evidence="1">
        <name>Fe(2+)</name>
        <dbReference type="ChEBI" id="CHEBI:29033"/>
    </cofactor>
</comment>
<keyword evidence="5 10" id="KW-0223">Dioxygenase</keyword>